<evidence type="ECO:0000313" key="1">
    <source>
        <dbReference type="WBParaSite" id="GPUH_0002629501-mRNA-1"/>
    </source>
</evidence>
<name>A0A183EZ74_9BILA</name>
<dbReference type="AlphaFoldDB" id="A0A183EZ74"/>
<protein>
    <submittedName>
        <fullName evidence="1">Glyco_hydro38C2 domain-containing protein</fullName>
    </submittedName>
</protein>
<proteinExistence type="predicted"/>
<accession>A0A183EZ74</accession>
<organism evidence="1">
    <name type="scientific">Gongylonema pulchrum</name>
    <dbReference type="NCBI Taxonomy" id="637853"/>
    <lineage>
        <taxon>Eukaryota</taxon>
        <taxon>Metazoa</taxon>
        <taxon>Ecdysozoa</taxon>
        <taxon>Nematoda</taxon>
        <taxon>Chromadorea</taxon>
        <taxon>Rhabditida</taxon>
        <taxon>Spirurina</taxon>
        <taxon>Spiruromorpha</taxon>
        <taxon>Spiruroidea</taxon>
        <taxon>Gongylonematidae</taxon>
        <taxon>Gongylonema</taxon>
    </lineage>
</organism>
<reference evidence="1" key="1">
    <citation type="submission" date="2016-06" db="UniProtKB">
        <authorList>
            <consortium name="WormBaseParasite"/>
        </authorList>
    </citation>
    <scope>IDENTIFICATION</scope>
</reference>
<dbReference type="WBParaSite" id="GPUH_0002629501-mRNA-1">
    <property type="protein sequence ID" value="GPUH_0002629501-mRNA-1"/>
    <property type="gene ID" value="GPUH_0002629501"/>
</dbReference>
<sequence length="87" mass="9913">LKNLVVKREADYALCVAHENLMTDDAQLKIALVHWFPGRSMHSVNIHEKNITSERQLQTKNIRVEATMQYTTYVLPGCITVRCVSGN</sequence>